<evidence type="ECO:0000256" key="1">
    <source>
        <dbReference type="SAM" id="Phobius"/>
    </source>
</evidence>
<evidence type="ECO:0000313" key="2">
    <source>
        <dbReference type="EMBL" id="CAH0379465.1"/>
    </source>
</evidence>
<name>A0A8J2T027_9STRA</name>
<keyword evidence="1" id="KW-0812">Transmembrane</keyword>
<accession>A0A8J2T027</accession>
<dbReference type="EMBL" id="CAKKNE010000006">
    <property type="protein sequence ID" value="CAH0379465.1"/>
    <property type="molecule type" value="Genomic_DNA"/>
</dbReference>
<evidence type="ECO:0000313" key="3">
    <source>
        <dbReference type="Proteomes" id="UP000789595"/>
    </source>
</evidence>
<organism evidence="2 3">
    <name type="scientific">Pelagomonas calceolata</name>
    <dbReference type="NCBI Taxonomy" id="35677"/>
    <lineage>
        <taxon>Eukaryota</taxon>
        <taxon>Sar</taxon>
        <taxon>Stramenopiles</taxon>
        <taxon>Ochrophyta</taxon>
        <taxon>Pelagophyceae</taxon>
        <taxon>Pelagomonadales</taxon>
        <taxon>Pelagomonadaceae</taxon>
        <taxon>Pelagomonas</taxon>
    </lineage>
</organism>
<comment type="caution">
    <text evidence="2">The sequence shown here is derived from an EMBL/GenBank/DDBJ whole genome shotgun (WGS) entry which is preliminary data.</text>
</comment>
<proteinExistence type="predicted"/>
<feature type="non-terminal residue" evidence="2">
    <location>
        <position position="1"/>
    </location>
</feature>
<dbReference type="AlphaFoldDB" id="A0A8J2T027"/>
<keyword evidence="3" id="KW-1185">Reference proteome</keyword>
<feature type="transmembrane region" description="Helical" evidence="1">
    <location>
        <begin position="258"/>
        <end position="284"/>
    </location>
</feature>
<sequence>SYPGFTPNNRLEALPVLVRHHRRAALRDGDRRLRDGALRFARARRLRRRLGRLGRGLLGGRLRRRLLRLGRGGLLRALLRRRFRFGGRLLGDRLLLRGALRLRGRFLGGALLLGRRLGLRGGLRGRLLGGLGRLGGRLGGLGRLGLRGGLGGLGRLGRGLGALLRRRLLGRGLLGALLGRRRLGGRLLSLGRGPVVGGVVKLRFASRERRQFHRVCKATRARDGVDRCGGLRRLSFEMCGARGHAYVMITPQQCLAGFFFLAAALALVGFFGLFFAMAHVRLVIPLAIIAKMLRARVTALPYSRAALSF</sequence>
<feature type="non-terminal residue" evidence="2">
    <location>
        <position position="309"/>
    </location>
</feature>
<gene>
    <name evidence="2" type="ORF">PECAL_6P10890</name>
</gene>
<protein>
    <submittedName>
        <fullName evidence="2">Uncharacterized protein</fullName>
    </submittedName>
</protein>
<keyword evidence="1" id="KW-1133">Transmembrane helix</keyword>
<reference evidence="2" key="1">
    <citation type="submission" date="2021-11" db="EMBL/GenBank/DDBJ databases">
        <authorList>
            <consortium name="Genoscope - CEA"/>
            <person name="William W."/>
        </authorList>
    </citation>
    <scope>NUCLEOTIDE SEQUENCE</scope>
</reference>
<keyword evidence="1" id="KW-0472">Membrane</keyword>
<dbReference type="Proteomes" id="UP000789595">
    <property type="component" value="Unassembled WGS sequence"/>
</dbReference>